<evidence type="ECO:0000313" key="3">
    <source>
        <dbReference type="Proteomes" id="UP001418804"/>
    </source>
</evidence>
<dbReference type="EMBL" id="JBDIVD010000005">
    <property type="protein sequence ID" value="MEN3156680.1"/>
    <property type="molecule type" value="Genomic_DNA"/>
</dbReference>
<feature type="transmembrane region" description="Helical" evidence="1">
    <location>
        <begin position="96"/>
        <end position="114"/>
    </location>
</feature>
<proteinExistence type="predicted"/>
<keyword evidence="1" id="KW-0472">Membrane</keyword>
<gene>
    <name evidence="2" type="ORF">ABDD91_28060</name>
</gene>
<evidence type="ECO:0000256" key="1">
    <source>
        <dbReference type="SAM" id="Phobius"/>
    </source>
</evidence>
<keyword evidence="1" id="KW-1133">Transmembrane helix</keyword>
<dbReference type="RefSeq" id="WP_345936486.1">
    <property type="nucleotide sequence ID" value="NZ_JBDIVD010000005.1"/>
</dbReference>
<organism evidence="2 3">
    <name type="scientific">Priestia aryabhattai</name>
    <name type="common">Bacillus aryabhattai</name>
    <dbReference type="NCBI Taxonomy" id="412384"/>
    <lineage>
        <taxon>Bacteria</taxon>
        <taxon>Bacillati</taxon>
        <taxon>Bacillota</taxon>
        <taxon>Bacilli</taxon>
        <taxon>Bacillales</taxon>
        <taxon>Bacillaceae</taxon>
        <taxon>Priestia</taxon>
    </lineage>
</organism>
<comment type="caution">
    <text evidence="2">The sequence shown here is derived from an EMBL/GenBank/DDBJ whole genome shotgun (WGS) entry which is preliminary data.</text>
</comment>
<reference evidence="2 3" key="1">
    <citation type="submission" date="2024-05" db="EMBL/GenBank/DDBJ databases">
        <title>The mechanism of isolation and screening of efficient mineral weathering bacteria priestia aryabhattai c4-10 with weathered biotite.</title>
        <authorList>
            <person name="Yang S."/>
        </authorList>
    </citation>
    <scope>NUCLEOTIDE SEQUENCE [LARGE SCALE GENOMIC DNA]</scope>
    <source>
        <strain evidence="2 3">C4-10</strain>
    </source>
</reference>
<dbReference type="Proteomes" id="UP001418804">
    <property type="component" value="Unassembled WGS sequence"/>
</dbReference>
<name>A0ABD5KZH9_PRIAR</name>
<dbReference type="AlphaFoldDB" id="A0ABD5KZH9"/>
<sequence length="115" mass="13521">MMSVKEKILLQSMLNTLDRQEVGNHYQLLKKRTSNIDVSNRLRDHQGKFLPYDHQMEESNSICDDEEIELRRNFKVTAIPGSYNSYSIDEKMKRDWSGNIYLLCFLGVLIISYIS</sequence>
<protein>
    <submittedName>
        <fullName evidence="2">Uncharacterized protein</fullName>
    </submittedName>
</protein>
<keyword evidence="1" id="KW-0812">Transmembrane</keyword>
<reference evidence="2 3" key="2">
    <citation type="submission" date="2024-05" db="EMBL/GenBank/DDBJ databases">
        <authorList>
            <person name="Zheng X."/>
        </authorList>
    </citation>
    <scope>NUCLEOTIDE SEQUENCE [LARGE SCALE GENOMIC DNA]</scope>
    <source>
        <strain evidence="2 3">C4-10</strain>
    </source>
</reference>
<accession>A0ABD5KZH9</accession>
<evidence type="ECO:0000313" key="2">
    <source>
        <dbReference type="EMBL" id="MEN3156680.1"/>
    </source>
</evidence>